<feature type="non-terminal residue" evidence="4">
    <location>
        <position position="203"/>
    </location>
</feature>
<dbReference type="PANTHER" id="PTHR42760:SF133">
    <property type="entry name" value="3-OXOACYL-[ACYL-CARRIER-PROTEIN] REDUCTASE"/>
    <property type="match status" value="1"/>
</dbReference>
<gene>
    <name evidence="4" type="ORF">XD73_0842</name>
</gene>
<dbReference type="Gene3D" id="3.40.50.720">
    <property type="entry name" value="NAD(P)-binding Rossmann-like Domain"/>
    <property type="match status" value="1"/>
</dbReference>
<dbReference type="Proteomes" id="UP000064249">
    <property type="component" value="Unassembled WGS sequence"/>
</dbReference>
<comment type="similarity">
    <text evidence="1 3">Belongs to the short-chain dehydrogenases/reductases (SDR) family.</text>
</comment>
<evidence type="ECO:0000256" key="3">
    <source>
        <dbReference type="RuleBase" id="RU000363"/>
    </source>
</evidence>
<sequence length="203" mass="22429">MASIVENTFDLTDRVILVTGAAGLIGSHFCELLARAHARVVAVDLDRHRIDQLTQKMQENDLPIVGFQMDITDPNSIQAGVQKIEHELGGLDVLIHCAAMDPKFDREHKDTHSATFEDFPLDAWKNAMDVNLTGAFLCVQQAAKLMLKQGHGNIILFSSIYGMVAPDQRVYESGSFKPPYYSVSKAGILGLTRYIASYYAGKN</sequence>
<dbReference type="Pfam" id="PF00106">
    <property type="entry name" value="adh_short"/>
    <property type="match status" value="1"/>
</dbReference>
<dbReference type="PRINTS" id="PR00080">
    <property type="entry name" value="SDRFAMILY"/>
</dbReference>
<comment type="caution">
    <text evidence="4">The sequence shown here is derived from an EMBL/GenBank/DDBJ whole genome shotgun (WGS) entry which is preliminary data.</text>
</comment>
<name>A0A101FXG9_9CHLR</name>
<proteinExistence type="inferred from homology"/>
<evidence type="ECO:0000256" key="1">
    <source>
        <dbReference type="ARBA" id="ARBA00006484"/>
    </source>
</evidence>
<dbReference type="PANTHER" id="PTHR42760">
    <property type="entry name" value="SHORT-CHAIN DEHYDROGENASES/REDUCTASES FAMILY MEMBER"/>
    <property type="match status" value="1"/>
</dbReference>
<evidence type="ECO:0000256" key="2">
    <source>
        <dbReference type="ARBA" id="ARBA00023002"/>
    </source>
</evidence>
<reference evidence="4 5" key="1">
    <citation type="journal article" date="2015" name="MBio">
        <title>Genome-Resolved Metagenomic Analysis Reveals Roles for Candidate Phyla and Other Microbial Community Members in Biogeochemical Transformations in Oil Reservoirs.</title>
        <authorList>
            <person name="Hu P."/>
            <person name="Tom L."/>
            <person name="Singh A."/>
            <person name="Thomas B.C."/>
            <person name="Baker B.J."/>
            <person name="Piceno Y.M."/>
            <person name="Andersen G.L."/>
            <person name="Banfield J.F."/>
        </authorList>
    </citation>
    <scope>NUCLEOTIDE SEQUENCE [LARGE SCALE GENOMIC DNA]</scope>
    <source>
        <strain evidence="4">46_16</strain>
    </source>
</reference>
<dbReference type="PRINTS" id="PR00081">
    <property type="entry name" value="GDHRDH"/>
</dbReference>
<dbReference type="EMBL" id="LGFU01000045">
    <property type="protein sequence ID" value="KUK46278.1"/>
    <property type="molecule type" value="Genomic_DNA"/>
</dbReference>
<protein>
    <submittedName>
        <fullName evidence="4">Putative oxidoreductase</fullName>
    </submittedName>
</protein>
<dbReference type="InterPro" id="IPR002347">
    <property type="entry name" value="SDR_fam"/>
</dbReference>
<dbReference type="AlphaFoldDB" id="A0A101FXG9"/>
<evidence type="ECO:0000313" key="5">
    <source>
        <dbReference type="Proteomes" id="UP000064249"/>
    </source>
</evidence>
<evidence type="ECO:0000313" key="4">
    <source>
        <dbReference type="EMBL" id="KUK46278.1"/>
    </source>
</evidence>
<keyword evidence="2" id="KW-0560">Oxidoreductase</keyword>
<dbReference type="InterPro" id="IPR036291">
    <property type="entry name" value="NAD(P)-bd_dom_sf"/>
</dbReference>
<dbReference type="SUPFAM" id="SSF51735">
    <property type="entry name" value="NAD(P)-binding Rossmann-fold domains"/>
    <property type="match status" value="1"/>
</dbReference>
<organism evidence="4 5">
    <name type="scientific">Anaerolinea thermophila</name>
    <dbReference type="NCBI Taxonomy" id="167964"/>
    <lineage>
        <taxon>Bacteria</taxon>
        <taxon>Bacillati</taxon>
        <taxon>Chloroflexota</taxon>
        <taxon>Anaerolineae</taxon>
        <taxon>Anaerolineales</taxon>
        <taxon>Anaerolineaceae</taxon>
        <taxon>Anaerolinea</taxon>
    </lineage>
</organism>
<dbReference type="GO" id="GO:0016616">
    <property type="term" value="F:oxidoreductase activity, acting on the CH-OH group of donors, NAD or NADP as acceptor"/>
    <property type="evidence" value="ECO:0007669"/>
    <property type="project" value="TreeGrafter"/>
</dbReference>
<accession>A0A101FXG9</accession>